<dbReference type="EMBL" id="LR215068">
    <property type="protein sequence ID" value="VEV57807.1"/>
    <property type="molecule type" value="Genomic_DNA"/>
</dbReference>
<dbReference type="AlphaFoldDB" id="A0A449BWG4"/>
<proteinExistence type="predicted"/>
<dbReference type="GeneID" id="19959744"/>
<dbReference type="Gene3D" id="3.40.30.10">
    <property type="entry name" value="Glutaredoxin"/>
    <property type="match status" value="1"/>
</dbReference>
<accession>A0A449BWG4</accession>
<keyword evidence="2" id="KW-0479">Metal-binding</keyword>
<evidence type="ECO:0000256" key="1">
    <source>
        <dbReference type="ARBA" id="ARBA00022714"/>
    </source>
</evidence>
<evidence type="ECO:0000313" key="7">
    <source>
        <dbReference type="EMBL" id="VEV57807.1"/>
    </source>
</evidence>
<gene>
    <name evidence="7" type="ORF">PVVCY_1202060</name>
</gene>
<dbReference type="PROSITE" id="PS51354">
    <property type="entry name" value="GLUTAREDOXIN_2"/>
    <property type="match status" value="1"/>
</dbReference>
<organism evidence="7 8">
    <name type="scientific">Plasmodium vinckei vinckei</name>
    <dbReference type="NCBI Taxonomy" id="54757"/>
    <lineage>
        <taxon>Eukaryota</taxon>
        <taxon>Sar</taxon>
        <taxon>Alveolata</taxon>
        <taxon>Apicomplexa</taxon>
        <taxon>Aconoidasida</taxon>
        <taxon>Haemosporida</taxon>
        <taxon>Plasmodiidae</taxon>
        <taxon>Plasmodium</taxon>
        <taxon>Plasmodium (Vinckeia)</taxon>
    </lineage>
</organism>
<dbReference type="InterPro" id="IPR002109">
    <property type="entry name" value="Glutaredoxin"/>
</dbReference>
<evidence type="ECO:0000259" key="6">
    <source>
        <dbReference type="Pfam" id="PF00462"/>
    </source>
</evidence>
<keyword evidence="1" id="KW-0001">2Fe-2S</keyword>
<dbReference type="InterPro" id="IPR036249">
    <property type="entry name" value="Thioredoxin-like_sf"/>
</dbReference>
<dbReference type="CDD" id="cd03028">
    <property type="entry name" value="GRX_PICOT_like"/>
    <property type="match status" value="1"/>
</dbReference>
<protein>
    <submittedName>
        <fullName evidence="7">Glutaredoxin-like protein</fullName>
    </submittedName>
</protein>
<dbReference type="GO" id="GO:0046872">
    <property type="term" value="F:metal ion binding"/>
    <property type="evidence" value="ECO:0007669"/>
    <property type="project" value="UniProtKB-KW"/>
</dbReference>
<evidence type="ECO:0000256" key="2">
    <source>
        <dbReference type="ARBA" id="ARBA00022723"/>
    </source>
</evidence>
<dbReference type="Proteomes" id="UP000290582">
    <property type="component" value="Chromosome PVVCY_12"/>
</dbReference>
<dbReference type="Pfam" id="PF00462">
    <property type="entry name" value="Glutaredoxin"/>
    <property type="match status" value="1"/>
</dbReference>
<keyword evidence="5" id="KW-0676">Redox-active center</keyword>
<keyword evidence="4" id="KW-0411">Iron-sulfur</keyword>
<evidence type="ECO:0000256" key="3">
    <source>
        <dbReference type="ARBA" id="ARBA00023004"/>
    </source>
</evidence>
<dbReference type="PANTHER" id="PTHR10293:SF72">
    <property type="entry name" value="MONOTHIOL GLUTAREDOXIN-S14, CHLOROPLASTIC"/>
    <property type="match status" value="1"/>
</dbReference>
<reference evidence="7 8" key="1">
    <citation type="submission" date="2019-01" db="EMBL/GenBank/DDBJ databases">
        <authorList>
            <person name="Ramaprasad A."/>
        </authorList>
    </citation>
    <scope>NUCLEOTIDE SEQUENCE [LARGE SCALE GENOMIC DNA]</scope>
</reference>
<dbReference type="OrthoDB" id="415696at2759"/>
<evidence type="ECO:0000256" key="5">
    <source>
        <dbReference type="ARBA" id="ARBA00023284"/>
    </source>
</evidence>
<dbReference type="InterPro" id="IPR004480">
    <property type="entry name" value="Monothiol_GRX-rel"/>
</dbReference>
<dbReference type="PANTHER" id="PTHR10293">
    <property type="entry name" value="GLUTAREDOXIN FAMILY MEMBER"/>
    <property type="match status" value="1"/>
</dbReference>
<keyword evidence="3" id="KW-0408">Iron</keyword>
<dbReference type="GO" id="GO:0051537">
    <property type="term" value="F:2 iron, 2 sulfur cluster binding"/>
    <property type="evidence" value="ECO:0007669"/>
    <property type="project" value="UniProtKB-KW"/>
</dbReference>
<dbReference type="InterPro" id="IPR033658">
    <property type="entry name" value="GRX_PICOT-like"/>
</dbReference>
<dbReference type="SUPFAM" id="SSF52833">
    <property type="entry name" value="Thioredoxin-like"/>
    <property type="match status" value="1"/>
</dbReference>
<dbReference type="VEuPathDB" id="PlasmoDB:PVVCY_1202060"/>
<evidence type="ECO:0000313" key="8">
    <source>
        <dbReference type="Proteomes" id="UP000290582"/>
    </source>
</evidence>
<sequence>MSKYKIASYMICCHGVFKIYLTYKSYFLEQNLDQANKFLSIKNNMLTFCERINNNTKEYNTVLVKSNTLNESNPTEYQTDFKQNEKYNYNKNDEIKYEKGKHHRQEEATFSSEEIVSGEKGDNTKYSKETNLNNDLCDMHNNEVDCKSMEQTELNTELSQDNIDLIENILKKHKLVLFMKGTALNPFCKYSKLAINILKLNKAKEIYTVNILNDDVLKHSLKIYSKWPTFPQLYINGKFVGGIDKIQELHDNKQLQQMLQII</sequence>
<feature type="domain" description="Glutaredoxin" evidence="6">
    <location>
        <begin position="176"/>
        <end position="240"/>
    </location>
</feature>
<evidence type="ECO:0000256" key="4">
    <source>
        <dbReference type="ARBA" id="ARBA00023014"/>
    </source>
</evidence>
<name>A0A449BWG4_PLAVN</name>
<dbReference type="RefSeq" id="XP_008623438.1">
    <property type="nucleotide sequence ID" value="XM_008625216.1"/>
</dbReference>
<dbReference type="KEGG" id="pvv:PVVCY_1202060"/>